<comment type="caution">
    <text evidence="12">The sequence shown here is derived from an EMBL/GenBank/DDBJ whole genome shotgun (WGS) entry which is preliminary data.</text>
</comment>
<dbReference type="FunFam" id="1.10.275.20:FF:000001">
    <property type="entry name" value="carnitine O-palmitoyltransferase 2, mitochondrial"/>
    <property type="match status" value="1"/>
</dbReference>
<keyword evidence="4 10" id="KW-0808">Transferase</keyword>
<comment type="catalytic activity">
    <reaction evidence="8">
        <text>4,8-dimethylnonanoyl-CoA + (R)-carnitine = O-4,8-dimethylnonanoyl-(R)-carnitine + CoA</text>
        <dbReference type="Rhea" id="RHEA:44860"/>
        <dbReference type="ChEBI" id="CHEBI:16347"/>
        <dbReference type="ChEBI" id="CHEBI:57287"/>
        <dbReference type="ChEBI" id="CHEBI:77061"/>
        <dbReference type="ChEBI" id="CHEBI:84654"/>
    </reaction>
</comment>
<evidence type="ECO:0000259" key="11">
    <source>
        <dbReference type="Pfam" id="PF00755"/>
    </source>
</evidence>
<gene>
    <name evidence="12" type="ORF">WA026_004464</name>
</gene>
<dbReference type="InterPro" id="IPR023213">
    <property type="entry name" value="CAT-like_dom_sf"/>
</dbReference>
<keyword evidence="3" id="KW-0813">Transport</keyword>
<dbReference type="InterPro" id="IPR039551">
    <property type="entry name" value="Cho/carn_acyl_trans"/>
</dbReference>
<dbReference type="InterPro" id="IPR042572">
    <property type="entry name" value="Carn_acyl_trans_N"/>
</dbReference>
<dbReference type="Proteomes" id="UP001431783">
    <property type="component" value="Unassembled WGS sequence"/>
</dbReference>
<evidence type="ECO:0000256" key="9">
    <source>
        <dbReference type="PIRSR" id="PIRSR600542-1"/>
    </source>
</evidence>
<keyword evidence="6" id="KW-0443">Lipid metabolism</keyword>
<evidence type="ECO:0000256" key="2">
    <source>
        <dbReference type="ARBA" id="ARBA00005232"/>
    </source>
</evidence>
<dbReference type="PANTHER" id="PTHR22589:SF16">
    <property type="entry name" value="CARNITINE O-PALMITOYLTRANSFERASE 2, MITOCHONDRIAL"/>
    <property type="match status" value="1"/>
</dbReference>
<organism evidence="12 13">
    <name type="scientific">Henosepilachna vigintioctopunctata</name>
    <dbReference type="NCBI Taxonomy" id="420089"/>
    <lineage>
        <taxon>Eukaryota</taxon>
        <taxon>Metazoa</taxon>
        <taxon>Ecdysozoa</taxon>
        <taxon>Arthropoda</taxon>
        <taxon>Hexapoda</taxon>
        <taxon>Insecta</taxon>
        <taxon>Pterygota</taxon>
        <taxon>Neoptera</taxon>
        <taxon>Endopterygota</taxon>
        <taxon>Coleoptera</taxon>
        <taxon>Polyphaga</taxon>
        <taxon>Cucujiformia</taxon>
        <taxon>Coccinelloidea</taxon>
        <taxon>Coccinellidae</taxon>
        <taxon>Epilachninae</taxon>
        <taxon>Epilachnini</taxon>
        <taxon>Henosepilachna</taxon>
    </lineage>
</organism>
<dbReference type="PROSITE" id="PS00440">
    <property type="entry name" value="ACYLTRANSF_C_2"/>
    <property type="match status" value="1"/>
</dbReference>
<protein>
    <recommendedName>
        <fullName evidence="11">Choline/carnitine acyltransferase domain-containing protein</fullName>
    </recommendedName>
</protein>
<evidence type="ECO:0000256" key="6">
    <source>
        <dbReference type="ARBA" id="ARBA00023098"/>
    </source>
</evidence>
<dbReference type="Gene3D" id="3.30.559.10">
    <property type="entry name" value="Chloramphenicol acetyltransferase-like domain"/>
    <property type="match status" value="1"/>
</dbReference>
<comment type="similarity">
    <text evidence="2 10">Belongs to the carnitine/choline acetyltransferase family.</text>
</comment>
<keyword evidence="7 10" id="KW-0012">Acyltransferase</keyword>
<dbReference type="InterPro" id="IPR042231">
    <property type="entry name" value="Cho/carn_acyl_trans_2"/>
</dbReference>
<evidence type="ECO:0000313" key="13">
    <source>
        <dbReference type="Proteomes" id="UP001431783"/>
    </source>
</evidence>
<evidence type="ECO:0000256" key="8">
    <source>
        <dbReference type="ARBA" id="ARBA00048999"/>
    </source>
</evidence>
<dbReference type="Gene3D" id="1.20.1280.180">
    <property type="match status" value="1"/>
</dbReference>
<evidence type="ECO:0000256" key="5">
    <source>
        <dbReference type="ARBA" id="ARBA00022832"/>
    </source>
</evidence>
<dbReference type="InterPro" id="IPR000542">
    <property type="entry name" value="Carn_acyl_trans"/>
</dbReference>
<dbReference type="Pfam" id="PF00755">
    <property type="entry name" value="Carn_acyltransf"/>
    <property type="match status" value="1"/>
</dbReference>
<accession>A0AAW1V6N8</accession>
<dbReference type="PANTHER" id="PTHR22589">
    <property type="entry name" value="CARNITINE O-ACYLTRANSFERASE"/>
    <property type="match status" value="1"/>
</dbReference>
<reference evidence="12 13" key="1">
    <citation type="submission" date="2023-03" db="EMBL/GenBank/DDBJ databases">
        <title>Genome insight into feeding habits of ladybird beetles.</title>
        <authorList>
            <person name="Li H.-S."/>
            <person name="Huang Y.-H."/>
            <person name="Pang H."/>
        </authorList>
    </citation>
    <scope>NUCLEOTIDE SEQUENCE [LARGE SCALE GENOMIC DNA]</scope>
    <source>
        <strain evidence="12">SYSU_2023b</strain>
        <tissue evidence="12">Whole body</tissue>
    </source>
</reference>
<feature type="domain" description="Choline/carnitine acyltransferase" evidence="11">
    <location>
        <begin position="56"/>
        <end position="645"/>
    </location>
</feature>
<evidence type="ECO:0000313" key="12">
    <source>
        <dbReference type="EMBL" id="KAK9889185.1"/>
    </source>
</evidence>
<feature type="active site" description="Proton acceptor" evidence="9">
    <location>
        <position position="377"/>
    </location>
</feature>
<keyword evidence="5" id="KW-0276">Fatty acid metabolism</keyword>
<dbReference type="AlphaFoldDB" id="A0AAW1V6N8"/>
<dbReference type="Gene3D" id="3.30.559.70">
    <property type="entry name" value="Choline/Carnitine o-acyltransferase, domain 2"/>
    <property type="match status" value="1"/>
</dbReference>
<dbReference type="EMBL" id="JARQZJ010000122">
    <property type="protein sequence ID" value="KAK9889185.1"/>
    <property type="molecule type" value="Genomic_DNA"/>
</dbReference>
<comment type="pathway">
    <text evidence="1">Lipid metabolism; fatty acid beta-oxidation.</text>
</comment>
<evidence type="ECO:0000256" key="7">
    <source>
        <dbReference type="ARBA" id="ARBA00023315"/>
    </source>
</evidence>
<proteinExistence type="inferred from homology"/>
<evidence type="ECO:0000256" key="10">
    <source>
        <dbReference type="RuleBase" id="RU003801"/>
    </source>
</evidence>
<dbReference type="GO" id="GO:0005739">
    <property type="term" value="C:mitochondrion"/>
    <property type="evidence" value="ECO:0007669"/>
    <property type="project" value="TreeGrafter"/>
</dbReference>
<dbReference type="GO" id="GO:0004095">
    <property type="term" value="F:carnitine O-palmitoyltransferase activity"/>
    <property type="evidence" value="ECO:0007669"/>
    <property type="project" value="TreeGrafter"/>
</dbReference>
<evidence type="ECO:0000256" key="4">
    <source>
        <dbReference type="ARBA" id="ARBA00022679"/>
    </source>
</evidence>
<sequence>MFCIINKNLRSIANEGVKHHGRCMTQLNNDSYNSDYDFIQRSKIPTLHFQKSLPRLPIPKLSATCERYLASQRPLLIDEAYRKTEYNVQRFASGTGQLLQKYLQNYDDANKHTSYISEMWYDMYLRDRKSLPLNYNPILVLNNSENPEMNDQLVKATNLVISSLRFYNSLRTNSLEPEVFHIDPKKSDTPLFRNLLSKLPEAISWYGAYLFNAYPLDMSQYSSLFKCTRIPETDKDRLFSASESFHITVQYKGHFYCVKVLSSSNNILAAETIMSRLGFILNNTASSAEFPIGPLTTLNRDRWATLRHELLDTGNEKNLKLIDSSLFHVCLDDEVLKGDRINITRHFLHSDSTNRWFDKSFSLIVSKDGYSGVNFEHAWGDGVAMLRYMQDIHKDSENKPQVTLNMKPKSDVDEGVFRLDFVLNDHLKTEITDAKKEYKKLCSTLDVNFLVFDGIGKNICKKERVSPDAVMQLAFQVAYHKLTGKFVPTYESCSTAAFKHGRTETIRPCTVATKNMTLALNISNSNPSTKTLKEMLMECSRYHGQLTKEAAMGQGFDRHLFALKYFANKNNITCNIFEDPEYSIINHNILSTSTLNSPAILAGSFGPVVEDGLGIGYMILDDACGAIVTNYLSGANGKDFIDALKASFIDILKVLKFE</sequence>
<evidence type="ECO:0000256" key="3">
    <source>
        <dbReference type="ARBA" id="ARBA00022448"/>
    </source>
</evidence>
<dbReference type="Gene3D" id="1.10.275.20">
    <property type="entry name" value="Choline/Carnitine o-acyltransferase"/>
    <property type="match status" value="1"/>
</dbReference>
<dbReference type="GO" id="GO:0006635">
    <property type="term" value="P:fatty acid beta-oxidation"/>
    <property type="evidence" value="ECO:0007669"/>
    <property type="project" value="TreeGrafter"/>
</dbReference>
<name>A0AAW1V6N8_9CUCU</name>
<evidence type="ECO:0000256" key="1">
    <source>
        <dbReference type="ARBA" id="ARBA00005005"/>
    </source>
</evidence>
<keyword evidence="13" id="KW-1185">Reference proteome</keyword>
<dbReference type="SUPFAM" id="SSF52777">
    <property type="entry name" value="CoA-dependent acyltransferases"/>
    <property type="match status" value="2"/>
</dbReference>